<organism evidence="1 2">
    <name type="scientific">Armillaria solidipes</name>
    <dbReference type="NCBI Taxonomy" id="1076256"/>
    <lineage>
        <taxon>Eukaryota</taxon>
        <taxon>Fungi</taxon>
        <taxon>Dikarya</taxon>
        <taxon>Basidiomycota</taxon>
        <taxon>Agaricomycotina</taxon>
        <taxon>Agaricomycetes</taxon>
        <taxon>Agaricomycetidae</taxon>
        <taxon>Agaricales</taxon>
        <taxon>Marasmiineae</taxon>
        <taxon>Physalacriaceae</taxon>
        <taxon>Armillaria</taxon>
    </lineage>
</organism>
<evidence type="ECO:0000313" key="2">
    <source>
        <dbReference type="Proteomes" id="UP000218334"/>
    </source>
</evidence>
<proteinExistence type="predicted"/>
<name>A0A2H3BH46_9AGAR</name>
<sequence>MSTGVVRKIASEMGDIKCLNNKRTVFAYYNHTDLLVLSGVETSVSSIALSTGIISCDCTSLVEMESKQVLCASQRMASSETLKRSGRKRGAGMGMRGNNSDSFHRGWGYKEYRVPVSPNGKKMISSHRNTIRLFGGPEVHTASLSPLSARSFCQYYSSDHAVEEHQYAHSMRSEADLDTATCLILL</sequence>
<dbReference type="Proteomes" id="UP000218334">
    <property type="component" value="Unassembled WGS sequence"/>
</dbReference>
<keyword evidence="2" id="KW-1185">Reference proteome</keyword>
<reference evidence="2" key="1">
    <citation type="journal article" date="2017" name="Nat. Ecol. Evol.">
        <title>Genome expansion and lineage-specific genetic innovations in the forest pathogenic fungi Armillaria.</title>
        <authorList>
            <person name="Sipos G."/>
            <person name="Prasanna A.N."/>
            <person name="Walter M.C."/>
            <person name="O'Connor E."/>
            <person name="Balint B."/>
            <person name="Krizsan K."/>
            <person name="Kiss B."/>
            <person name="Hess J."/>
            <person name="Varga T."/>
            <person name="Slot J."/>
            <person name="Riley R."/>
            <person name="Boka B."/>
            <person name="Rigling D."/>
            <person name="Barry K."/>
            <person name="Lee J."/>
            <person name="Mihaltcheva S."/>
            <person name="LaButti K."/>
            <person name="Lipzen A."/>
            <person name="Waldron R."/>
            <person name="Moloney N.M."/>
            <person name="Sperisen C."/>
            <person name="Kredics L."/>
            <person name="Vagvoelgyi C."/>
            <person name="Patrignani A."/>
            <person name="Fitzpatrick D."/>
            <person name="Nagy I."/>
            <person name="Doyle S."/>
            <person name="Anderson J.B."/>
            <person name="Grigoriev I.V."/>
            <person name="Gueldener U."/>
            <person name="Muensterkoetter M."/>
            <person name="Nagy L.G."/>
        </authorList>
    </citation>
    <scope>NUCLEOTIDE SEQUENCE [LARGE SCALE GENOMIC DNA]</scope>
    <source>
        <strain evidence="2">28-4</strain>
    </source>
</reference>
<dbReference type="EMBL" id="KZ293427">
    <property type="protein sequence ID" value="PBK70149.1"/>
    <property type="molecule type" value="Genomic_DNA"/>
</dbReference>
<dbReference type="AlphaFoldDB" id="A0A2H3BH46"/>
<accession>A0A2H3BH46</accession>
<evidence type="ECO:0000313" key="1">
    <source>
        <dbReference type="EMBL" id="PBK70149.1"/>
    </source>
</evidence>
<gene>
    <name evidence="1" type="ORF">ARMSODRAFT_974636</name>
</gene>
<protein>
    <submittedName>
        <fullName evidence="1">Uncharacterized protein</fullName>
    </submittedName>
</protein>